<dbReference type="RefSeq" id="WP_149305888.1">
    <property type="nucleotide sequence ID" value="NZ_SRSD01000001.1"/>
</dbReference>
<dbReference type="AlphaFoldDB" id="A0A5A9XSS6"/>
<proteinExistence type="predicted"/>
<evidence type="ECO:0000313" key="1">
    <source>
        <dbReference type="EMBL" id="KAA0895308.1"/>
    </source>
</evidence>
<protein>
    <submittedName>
        <fullName evidence="1">Uncharacterized protein</fullName>
    </submittedName>
</protein>
<accession>A0A5A9XSS6</accession>
<dbReference type="EMBL" id="SRSD01000001">
    <property type="protein sequence ID" value="KAA0895308.1"/>
    <property type="molecule type" value="Genomic_DNA"/>
</dbReference>
<evidence type="ECO:0000313" key="2">
    <source>
        <dbReference type="Proteomes" id="UP000324298"/>
    </source>
</evidence>
<dbReference type="Proteomes" id="UP000324298">
    <property type="component" value="Unassembled WGS sequence"/>
</dbReference>
<gene>
    <name evidence="1" type="ORF">ET418_01965</name>
</gene>
<comment type="caution">
    <text evidence="1">The sequence shown here is derived from an EMBL/GenBank/DDBJ whole genome shotgun (WGS) entry which is preliminary data.</text>
</comment>
<dbReference type="OrthoDB" id="5396759at2"/>
<name>A0A5A9XSS6_9BACT</name>
<reference evidence="1 2" key="1">
    <citation type="submission" date="2019-04" db="EMBL/GenBank/DDBJ databases">
        <title>Geobacter ruber sp. nov., ferric-reducing bacteria isolated from paddy soil.</title>
        <authorList>
            <person name="Xu Z."/>
            <person name="Masuda Y."/>
            <person name="Itoh H."/>
            <person name="Senoo K."/>
        </authorList>
    </citation>
    <scope>NUCLEOTIDE SEQUENCE [LARGE SCALE GENOMIC DNA]</scope>
    <source>
        <strain evidence="1 2">Red88</strain>
    </source>
</reference>
<organism evidence="1 2">
    <name type="scientific">Oryzomonas rubra</name>
    <dbReference type="NCBI Taxonomy" id="2509454"/>
    <lineage>
        <taxon>Bacteria</taxon>
        <taxon>Pseudomonadati</taxon>
        <taxon>Thermodesulfobacteriota</taxon>
        <taxon>Desulfuromonadia</taxon>
        <taxon>Geobacterales</taxon>
        <taxon>Geobacteraceae</taxon>
        <taxon>Oryzomonas</taxon>
    </lineage>
</organism>
<sequence>MAGRSLKRITITILAQEHIRKDWYFDFEAEHFRRFCENLSREMKKLGVALAIVHNRDATITINSYADLLNCVRISSPNDGHSNQCVGHIIGKSEHLDIIQDIGVAVRRIAFAPETVAPSNEFRKVCHNCGCGC</sequence>
<keyword evidence="2" id="KW-1185">Reference proteome</keyword>